<keyword evidence="2" id="KW-1185">Reference proteome</keyword>
<dbReference type="Proteomes" id="UP001476798">
    <property type="component" value="Unassembled WGS sequence"/>
</dbReference>
<protein>
    <submittedName>
        <fullName evidence="1">Uncharacterized protein</fullName>
    </submittedName>
</protein>
<organism evidence="1 2">
    <name type="scientific">Goodea atripinnis</name>
    <dbReference type="NCBI Taxonomy" id="208336"/>
    <lineage>
        <taxon>Eukaryota</taxon>
        <taxon>Metazoa</taxon>
        <taxon>Chordata</taxon>
        <taxon>Craniata</taxon>
        <taxon>Vertebrata</taxon>
        <taxon>Euteleostomi</taxon>
        <taxon>Actinopterygii</taxon>
        <taxon>Neopterygii</taxon>
        <taxon>Teleostei</taxon>
        <taxon>Neoteleostei</taxon>
        <taxon>Acanthomorphata</taxon>
        <taxon>Ovalentaria</taxon>
        <taxon>Atherinomorphae</taxon>
        <taxon>Cyprinodontiformes</taxon>
        <taxon>Goodeidae</taxon>
        <taxon>Goodea</taxon>
    </lineage>
</organism>
<comment type="caution">
    <text evidence="1">The sequence shown here is derived from an EMBL/GenBank/DDBJ whole genome shotgun (WGS) entry which is preliminary data.</text>
</comment>
<gene>
    <name evidence="1" type="ORF">GOODEAATRI_007766</name>
</gene>
<evidence type="ECO:0000313" key="2">
    <source>
        <dbReference type="Proteomes" id="UP001476798"/>
    </source>
</evidence>
<reference evidence="1 2" key="1">
    <citation type="submission" date="2021-06" db="EMBL/GenBank/DDBJ databases">
        <authorList>
            <person name="Palmer J.M."/>
        </authorList>
    </citation>
    <scope>NUCLEOTIDE SEQUENCE [LARGE SCALE GENOMIC DNA]</scope>
    <source>
        <strain evidence="1 2">GA_2019</strain>
        <tissue evidence="1">Muscle</tissue>
    </source>
</reference>
<proteinExistence type="predicted"/>
<accession>A0ABV0NV51</accession>
<name>A0ABV0NV51_9TELE</name>
<evidence type="ECO:0000313" key="1">
    <source>
        <dbReference type="EMBL" id="MEQ2174418.1"/>
    </source>
</evidence>
<sequence length="71" mass="8014">MLVTMANYFTEGEFPGYNYFSGEPQLVTGEDKYCLESDSRQGFLLTSFIHNGKEGKTLNNKAPRILTCLIN</sequence>
<dbReference type="EMBL" id="JAHRIO010050376">
    <property type="protein sequence ID" value="MEQ2174418.1"/>
    <property type="molecule type" value="Genomic_DNA"/>
</dbReference>